<evidence type="ECO:0000256" key="1">
    <source>
        <dbReference type="ARBA" id="ARBA00022598"/>
    </source>
</evidence>
<dbReference type="SUPFAM" id="SSF55681">
    <property type="entry name" value="Class II aaRS and biotin synthetases"/>
    <property type="match status" value="1"/>
</dbReference>
<protein>
    <submittedName>
        <fullName evidence="6">Lysine--tRNA ligase</fullName>
    </submittedName>
</protein>
<comment type="caution">
    <text evidence="6">The sequence shown here is derived from an EMBL/GenBank/DDBJ whole genome shotgun (WGS) entry which is preliminary data.</text>
</comment>
<dbReference type="PRINTS" id="PR00982">
    <property type="entry name" value="TRNASYNTHLYS"/>
</dbReference>
<dbReference type="PANTHER" id="PTHR42918:SF15">
    <property type="entry name" value="LYSINE--TRNA LIGASE, CHLOROPLASTIC_MITOCHONDRIAL"/>
    <property type="match status" value="1"/>
</dbReference>
<proteinExistence type="predicted"/>
<dbReference type="InterPro" id="IPR004364">
    <property type="entry name" value="Aa-tRNA-synt_II"/>
</dbReference>
<dbReference type="InterPro" id="IPR018149">
    <property type="entry name" value="Lys-tRNA-synth_II_C"/>
</dbReference>
<dbReference type="Gene3D" id="2.40.50.140">
    <property type="entry name" value="Nucleic acid-binding proteins"/>
    <property type="match status" value="1"/>
</dbReference>
<dbReference type="GO" id="GO:0005524">
    <property type="term" value="F:ATP binding"/>
    <property type="evidence" value="ECO:0007669"/>
    <property type="project" value="UniProtKB-KW"/>
</dbReference>
<dbReference type="GO" id="GO:0000049">
    <property type="term" value="F:tRNA binding"/>
    <property type="evidence" value="ECO:0007669"/>
    <property type="project" value="TreeGrafter"/>
</dbReference>
<dbReference type="InterPro" id="IPR006195">
    <property type="entry name" value="aa-tRNA-synth_II"/>
</dbReference>
<keyword evidence="3" id="KW-0067">ATP-binding</keyword>
<dbReference type="CDD" id="cd04322">
    <property type="entry name" value="LysRS_N"/>
    <property type="match status" value="1"/>
</dbReference>
<accession>A0A7Z6X6D0</accession>
<dbReference type="EMBL" id="QELB01000241">
    <property type="protein sequence ID" value="RKU89504.1"/>
    <property type="molecule type" value="Genomic_DNA"/>
</dbReference>
<dbReference type="GO" id="GO:0006430">
    <property type="term" value="P:lysyl-tRNA aminoacylation"/>
    <property type="evidence" value="ECO:0007669"/>
    <property type="project" value="InterPro"/>
</dbReference>
<evidence type="ECO:0000259" key="5">
    <source>
        <dbReference type="PROSITE" id="PS50862"/>
    </source>
</evidence>
<sequence length="169" mass="19810">GFPFATKTGELSVHALEFHILSKTIVPLPEKFHGLSDIELRYRQRYLDLIVNPSVKDVFKKRSLIVSSVRKFFEMEGFLEVETPMMHPIPGGANARPFITYHNALEVERYLRIAPELYLKRLIVGGFEAVFEINRNFRNEGMDHSHNPEFTMIEFYWAYHTYEDLIELS</sequence>
<dbReference type="Gene3D" id="3.30.930.10">
    <property type="entry name" value="Bira Bifunctional Protein, Domain 2"/>
    <property type="match status" value="1"/>
</dbReference>
<gene>
    <name evidence="6" type="ORF">DB721_09585</name>
</gene>
<keyword evidence="2" id="KW-0547">Nucleotide-binding</keyword>
<evidence type="ECO:0000313" key="6">
    <source>
        <dbReference type="EMBL" id="RKU89504.1"/>
    </source>
</evidence>
<feature type="non-terminal residue" evidence="6">
    <location>
        <position position="169"/>
    </location>
</feature>
<dbReference type="Pfam" id="PF00152">
    <property type="entry name" value="tRNA-synt_2"/>
    <property type="match status" value="1"/>
</dbReference>
<dbReference type="InterPro" id="IPR044136">
    <property type="entry name" value="Lys-tRNA-ligase_II_N"/>
</dbReference>
<dbReference type="PANTHER" id="PTHR42918">
    <property type="entry name" value="LYSYL-TRNA SYNTHETASE"/>
    <property type="match status" value="1"/>
</dbReference>
<organism evidence="6 7">
    <name type="scientific">Helicobacter pylori</name>
    <name type="common">Campylobacter pylori</name>
    <dbReference type="NCBI Taxonomy" id="210"/>
    <lineage>
        <taxon>Bacteria</taxon>
        <taxon>Pseudomonadati</taxon>
        <taxon>Campylobacterota</taxon>
        <taxon>Epsilonproteobacteria</taxon>
        <taxon>Campylobacterales</taxon>
        <taxon>Helicobacteraceae</taxon>
        <taxon>Helicobacter</taxon>
    </lineage>
</organism>
<feature type="domain" description="Aminoacyl-transfer RNA synthetases class-II family profile" evidence="5">
    <location>
        <begin position="59"/>
        <end position="169"/>
    </location>
</feature>
<dbReference type="AlphaFoldDB" id="A0A7Z6X6D0"/>
<evidence type="ECO:0000256" key="2">
    <source>
        <dbReference type="ARBA" id="ARBA00022741"/>
    </source>
</evidence>
<dbReference type="InterPro" id="IPR012340">
    <property type="entry name" value="NA-bd_OB-fold"/>
</dbReference>
<keyword evidence="4" id="KW-0030">Aminoacyl-tRNA synthetase</keyword>
<evidence type="ECO:0000256" key="4">
    <source>
        <dbReference type="ARBA" id="ARBA00023146"/>
    </source>
</evidence>
<evidence type="ECO:0000256" key="3">
    <source>
        <dbReference type="ARBA" id="ARBA00022840"/>
    </source>
</evidence>
<reference evidence="6 7" key="1">
    <citation type="submission" date="2018-04" db="EMBL/GenBank/DDBJ databases">
        <title>Complete genome sequences of Helicobacter pylori.</title>
        <authorList>
            <person name="Palau M."/>
            <person name="Minana-Galbis D."/>
        </authorList>
    </citation>
    <scope>NUCLEOTIDE SEQUENCE [LARGE SCALE GENOMIC DNA]</scope>
    <source>
        <strain evidence="6 7">B518</strain>
    </source>
</reference>
<dbReference type="GO" id="GO:0004824">
    <property type="term" value="F:lysine-tRNA ligase activity"/>
    <property type="evidence" value="ECO:0007669"/>
    <property type="project" value="InterPro"/>
</dbReference>
<dbReference type="GO" id="GO:0005829">
    <property type="term" value="C:cytosol"/>
    <property type="evidence" value="ECO:0007669"/>
    <property type="project" value="TreeGrafter"/>
</dbReference>
<evidence type="ECO:0000313" key="7">
    <source>
        <dbReference type="Proteomes" id="UP000272192"/>
    </source>
</evidence>
<keyword evidence="1 6" id="KW-0436">Ligase</keyword>
<feature type="non-terminal residue" evidence="6">
    <location>
        <position position="1"/>
    </location>
</feature>
<dbReference type="Proteomes" id="UP000272192">
    <property type="component" value="Unassembled WGS sequence"/>
</dbReference>
<dbReference type="PROSITE" id="PS50862">
    <property type="entry name" value="AA_TRNA_LIGASE_II"/>
    <property type="match status" value="1"/>
</dbReference>
<name>A0A7Z6X6D0_HELPX</name>
<dbReference type="InterPro" id="IPR045864">
    <property type="entry name" value="aa-tRNA-synth_II/BPL/LPL"/>
</dbReference>